<name>A0A9D9HR22_9SPIR</name>
<feature type="non-terminal residue" evidence="1">
    <location>
        <position position="1"/>
    </location>
</feature>
<dbReference type="AlphaFoldDB" id="A0A9D9HR22"/>
<dbReference type="Proteomes" id="UP000823638">
    <property type="component" value="Unassembled WGS sequence"/>
</dbReference>
<accession>A0A9D9HR22</accession>
<gene>
    <name evidence="1" type="ORF">IAA81_08665</name>
</gene>
<evidence type="ECO:0000313" key="1">
    <source>
        <dbReference type="EMBL" id="MBO8458278.1"/>
    </source>
</evidence>
<comment type="caution">
    <text evidence="1">The sequence shown here is derived from an EMBL/GenBank/DDBJ whole genome shotgun (WGS) entry which is preliminary data.</text>
</comment>
<protein>
    <submittedName>
        <fullName evidence="1">Uncharacterized protein</fullName>
    </submittedName>
</protein>
<sequence length="90" mass="10856">VSVAAAVSGTDFEERITEKKWYRDYFNEVIYRKDRNIILEYQPYLTEEENIIFYDAIAVIFWFDEPSVYRDCVDWYKVNDSGMRLVCNNC</sequence>
<dbReference type="EMBL" id="JADIMM010000099">
    <property type="protein sequence ID" value="MBO8458278.1"/>
    <property type="molecule type" value="Genomic_DNA"/>
</dbReference>
<proteinExistence type="predicted"/>
<evidence type="ECO:0000313" key="2">
    <source>
        <dbReference type="Proteomes" id="UP000823638"/>
    </source>
</evidence>
<organism evidence="1 2">
    <name type="scientific">Candidatus Gallitreponema excrementavium</name>
    <dbReference type="NCBI Taxonomy" id="2840840"/>
    <lineage>
        <taxon>Bacteria</taxon>
        <taxon>Pseudomonadati</taxon>
        <taxon>Spirochaetota</taxon>
        <taxon>Spirochaetia</taxon>
        <taxon>Spirochaetales</taxon>
        <taxon>Candidatus Gallitreponema</taxon>
    </lineage>
</organism>
<reference evidence="1" key="2">
    <citation type="journal article" date="2021" name="PeerJ">
        <title>Extensive microbial diversity within the chicken gut microbiome revealed by metagenomics and culture.</title>
        <authorList>
            <person name="Gilroy R."/>
            <person name="Ravi A."/>
            <person name="Getino M."/>
            <person name="Pursley I."/>
            <person name="Horton D.L."/>
            <person name="Alikhan N.F."/>
            <person name="Baker D."/>
            <person name="Gharbi K."/>
            <person name="Hall N."/>
            <person name="Watson M."/>
            <person name="Adriaenssens E.M."/>
            <person name="Foster-Nyarko E."/>
            <person name="Jarju S."/>
            <person name="Secka A."/>
            <person name="Antonio M."/>
            <person name="Oren A."/>
            <person name="Chaudhuri R.R."/>
            <person name="La Ragione R."/>
            <person name="Hildebrand F."/>
            <person name="Pallen M.J."/>
        </authorList>
    </citation>
    <scope>NUCLEOTIDE SEQUENCE</scope>
    <source>
        <strain evidence="1">10532</strain>
    </source>
</reference>
<reference evidence="1" key="1">
    <citation type="submission" date="2020-10" db="EMBL/GenBank/DDBJ databases">
        <authorList>
            <person name="Gilroy R."/>
        </authorList>
    </citation>
    <scope>NUCLEOTIDE SEQUENCE</scope>
    <source>
        <strain evidence="1">10532</strain>
    </source>
</reference>